<keyword evidence="5" id="KW-0694">RNA-binding</keyword>
<feature type="region of interest" description="Disordered" evidence="10">
    <location>
        <begin position="147"/>
        <end position="182"/>
    </location>
</feature>
<comment type="similarity">
    <text evidence="3">Belongs to the SRP68 family.</text>
</comment>
<reference evidence="11" key="1">
    <citation type="submission" date="2021-03" db="EMBL/GenBank/DDBJ databases">
        <title>Revisited historic fungal species revealed as producer of novel bioactive compounds through whole genome sequencing and comparative genomics.</title>
        <authorList>
            <person name="Vignolle G.A."/>
            <person name="Hochenegger N."/>
            <person name="Mach R.L."/>
            <person name="Mach-Aigner A.R."/>
            <person name="Javad Rahimi M."/>
            <person name="Salim K.A."/>
            <person name="Chan C.M."/>
            <person name="Lim L.B.L."/>
            <person name="Cai F."/>
            <person name="Druzhinina I.S."/>
            <person name="U'Ren J.M."/>
            <person name="Derntl C."/>
        </authorList>
    </citation>
    <scope>NUCLEOTIDE SEQUENCE</scope>
    <source>
        <strain evidence="11">TUCIM 5799</strain>
    </source>
</reference>
<keyword evidence="12" id="KW-1185">Reference proteome</keyword>
<dbReference type="Pfam" id="PF16969">
    <property type="entry name" value="SRP68"/>
    <property type="match status" value="1"/>
</dbReference>
<keyword evidence="4" id="KW-0963">Cytoplasm</keyword>
<keyword evidence="7" id="KW-0539">Nucleus</keyword>
<evidence type="ECO:0000256" key="5">
    <source>
        <dbReference type="ARBA" id="ARBA00022884"/>
    </source>
</evidence>
<dbReference type="AlphaFoldDB" id="A0A9Q0AUI3"/>
<dbReference type="GO" id="GO:0008312">
    <property type="term" value="F:7S RNA binding"/>
    <property type="evidence" value="ECO:0007669"/>
    <property type="project" value="InterPro"/>
</dbReference>
<evidence type="ECO:0000313" key="12">
    <source>
        <dbReference type="Proteomes" id="UP000829685"/>
    </source>
</evidence>
<evidence type="ECO:0000256" key="9">
    <source>
        <dbReference type="ARBA" id="ARBA00029498"/>
    </source>
</evidence>
<organism evidence="11 12">
    <name type="scientific">Neoarthrinium moseri</name>
    <dbReference type="NCBI Taxonomy" id="1658444"/>
    <lineage>
        <taxon>Eukaryota</taxon>
        <taxon>Fungi</taxon>
        <taxon>Dikarya</taxon>
        <taxon>Ascomycota</taxon>
        <taxon>Pezizomycotina</taxon>
        <taxon>Sordariomycetes</taxon>
        <taxon>Xylariomycetidae</taxon>
        <taxon>Amphisphaeriales</taxon>
        <taxon>Apiosporaceae</taxon>
        <taxon>Neoarthrinium</taxon>
    </lineage>
</organism>
<feature type="region of interest" description="Disordered" evidence="10">
    <location>
        <begin position="784"/>
        <end position="807"/>
    </location>
</feature>
<accession>A0A9Q0AUI3</accession>
<comment type="subcellular location">
    <subcellularLocation>
        <location evidence="1">Cytoplasm</location>
    </subcellularLocation>
    <subcellularLocation>
        <location evidence="2">Nucleus</location>
        <location evidence="2">Nucleolus</location>
    </subcellularLocation>
</comment>
<dbReference type="Proteomes" id="UP000829685">
    <property type="component" value="Unassembled WGS sequence"/>
</dbReference>
<evidence type="ECO:0000256" key="10">
    <source>
        <dbReference type="SAM" id="MobiDB-lite"/>
    </source>
</evidence>
<keyword evidence="8" id="KW-0687">Ribonucleoprotein</keyword>
<comment type="caution">
    <text evidence="11">The sequence shown here is derived from an EMBL/GenBank/DDBJ whole genome shotgun (WGS) entry which is preliminary data.</text>
</comment>
<dbReference type="InterPro" id="IPR038253">
    <property type="entry name" value="SRP68_N_sf"/>
</dbReference>
<feature type="compositionally biased region" description="Polar residues" evidence="10">
    <location>
        <begin position="173"/>
        <end position="182"/>
    </location>
</feature>
<dbReference type="GO" id="GO:0006614">
    <property type="term" value="P:SRP-dependent cotranslational protein targeting to membrane"/>
    <property type="evidence" value="ECO:0007669"/>
    <property type="project" value="InterPro"/>
</dbReference>
<dbReference type="GO" id="GO:0030942">
    <property type="term" value="F:endoplasmic reticulum signal peptide binding"/>
    <property type="evidence" value="ECO:0007669"/>
    <property type="project" value="InterPro"/>
</dbReference>
<dbReference type="PANTHER" id="PTHR12860">
    <property type="entry name" value="SIGNAL RECOGNITION PARTICLE 68 KDA PROTEIN"/>
    <property type="match status" value="1"/>
</dbReference>
<gene>
    <name evidence="11" type="ORF">JX265_000019</name>
</gene>
<proteinExistence type="inferred from homology"/>
<name>A0A9Q0AUI3_9PEZI</name>
<sequence length="807" mass="89748">MRFRGVGGSKTWQGLTQASRSHRRTLRTWSGRVGWRTRGSQLELLPTTAAIIDFLAGPRCSDIAGREQRLALHMRLCGPDPWLTPARLAPVGSHRSGRQAAEQQLWAEDLPASHFEFWRAFWRARPYVDAPVNPTYWRRHYQLLRPAKRQHSTTSRGPHVFTRPHTPKPPESSLRQASQHGTSPAMDITNFVVAARNQALLYGDYSTYHRQLGKKLLSCRKKLGISIKSRGKYNKKGDYREILPDQISENHAWLHLLLLTAERAWSHAMELKALHSTDTQGITGRTRSHIISRLDKAAKVAERLVELLADQAASGASPTDGLEAKAYAALIRGAERFEKQSWEPCLRSYSTARVIYIALSTVQNPDIAKDLLSETIDPSIRYAAYQLKIPRTQAIPTIAKKAFPSDSSLVDQIDKIDPSLLKETGADAQKGQADAPNAPQSINWRSREVKIEDASIAVALASTEAAVAQLKEKLASPEVTLPKEMAAAYDGVLIASQDAADATKHAIDELKEEGVSQNDSRVQSLQITRTAVNYQMISWRIGRNRVLSGNHDGALLDSAPNTTRKAKKESEQEHGSKRPKSEAPGRKIARLKEKVVLYDATLQSLDSIKELPGVAADEDLQEQLDATYKYFHALKCLSIARSHSLAENSVNALALTRHAFNESQKSAAFFSKQMSTSIDGAPLNIEIRDTDIEFLTNLLKGELQRCRALVEIDNLRAKKDSSGIKSTAPLVQRLYEYPTEGADLENLVTYPPKLEPIPVKPLFFDVAWNYIDYPGQTPVASTKAEVSQQKSDEGTPKKKGWFGFGRG</sequence>
<dbReference type="InterPro" id="IPR034652">
    <property type="entry name" value="SRP68-RBD"/>
</dbReference>
<evidence type="ECO:0000313" key="11">
    <source>
        <dbReference type="EMBL" id="KAI1881193.1"/>
    </source>
</evidence>
<dbReference type="CDD" id="cd15481">
    <property type="entry name" value="SRP68-RBD"/>
    <property type="match status" value="1"/>
</dbReference>
<dbReference type="GO" id="GO:0005047">
    <property type="term" value="F:signal recognition particle binding"/>
    <property type="evidence" value="ECO:0007669"/>
    <property type="project" value="InterPro"/>
</dbReference>
<evidence type="ECO:0000256" key="3">
    <source>
        <dbReference type="ARBA" id="ARBA00009352"/>
    </source>
</evidence>
<dbReference type="GO" id="GO:0005786">
    <property type="term" value="C:signal recognition particle, endoplasmic reticulum targeting"/>
    <property type="evidence" value="ECO:0007669"/>
    <property type="project" value="UniProtKB-KW"/>
</dbReference>
<evidence type="ECO:0000256" key="4">
    <source>
        <dbReference type="ARBA" id="ARBA00022490"/>
    </source>
</evidence>
<feature type="compositionally biased region" description="Basic and acidic residues" evidence="10">
    <location>
        <begin position="568"/>
        <end position="586"/>
    </location>
</feature>
<dbReference type="Gene3D" id="1.10.3450.40">
    <property type="entry name" value="Signal recognition particle, SRP68 subunit, RNA-binding domain"/>
    <property type="match status" value="1"/>
</dbReference>
<evidence type="ECO:0000256" key="2">
    <source>
        <dbReference type="ARBA" id="ARBA00004604"/>
    </source>
</evidence>
<dbReference type="InterPro" id="IPR026258">
    <property type="entry name" value="SRP68"/>
</dbReference>
<dbReference type="EMBL" id="JAFIMR010000001">
    <property type="protein sequence ID" value="KAI1881193.1"/>
    <property type="molecule type" value="Genomic_DNA"/>
</dbReference>
<keyword evidence="6" id="KW-0733">Signal recognition particle</keyword>
<evidence type="ECO:0000256" key="1">
    <source>
        <dbReference type="ARBA" id="ARBA00004496"/>
    </source>
</evidence>
<dbReference type="PANTHER" id="PTHR12860:SF0">
    <property type="entry name" value="SIGNAL RECOGNITION PARTICLE SUBUNIT SRP68"/>
    <property type="match status" value="1"/>
</dbReference>
<evidence type="ECO:0000256" key="6">
    <source>
        <dbReference type="ARBA" id="ARBA00023135"/>
    </source>
</evidence>
<dbReference type="GO" id="GO:0005730">
    <property type="term" value="C:nucleolus"/>
    <property type="evidence" value="ECO:0007669"/>
    <property type="project" value="UniProtKB-SubCell"/>
</dbReference>
<protein>
    <recommendedName>
        <fullName evidence="9">Signal recognition particle subunit SRP68</fullName>
    </recommendedName>
</protein>
<evidence type="ECO:0000256" key="8">
    <source>
        <dbReference type="ARBA" id="ARBA00023274"/>
    </source>
</evidence>
<evidence type="ECO:0000256" key="7">
    <source>
        <dbReference type="ARBA" id="ARBA00023242"/>
    </source>
</evidence>
<feature type="region of interest" description="Disordered" evidence="10">
    <location>
        <begin position="552"/>
        <end position="586"/>
    </location>
</feature>